<feature type="region of interest" description="Disordered" evidence="1">
    <location>
        <begin position="1"/>
        <end position="70"/>
    </location>
</feature>
<evidence type="ECO:0000313" key="2">
    <source>
        <dbReference type="EMBL" id="BAS91937.1"/>
    </source>
</evidence>
<feature type="compositionally biased region" description="Basic residues" evidence="1">
    <location>
        <begin position="34"/>
        <end position="46"/>
    </location>
</feature>
<reference evidence="2 3" key="2">
    <citation type="journal article" date="2013" name="Plant Cell Physiol.">
        <title>Rice Annotation Project Database (RAP-DB): an integrative and interactive database for rice genomics.</title>
        <authorList>
            <person name="Sakai H."/>
            <person name="Lee S.S."/>
            <person name="Tanaka T."/>
            <person name="Numa H."/>
            <person name="Kim J."/>
            <person name="Kawahara Y."/>
            <person name="Wakimoto H."/>
            <person name="Yang C.C."/>
            <person name="Iwamoto M."/>
            <person name="Abe T."/>
            <person name="Yamada Y."/>
            <person name="Muto A."/>
            <person name="Inokuchi H."/>
            <person name="Ikemura T."/>
            <person name="Matsumoto T."/>
            <person name="Sasaki T."/>
            <person name="Itoh T."/>
        </authorList>
    </citation>
    <scope>NUCLEOTIDE SEQUENCE [LARGE SCALE GENOMIC DNA]</scope>
    <source>
        <strain evidence="3">cv. Nipponbare</strain>
    </source>
</reference>
<feature type="compositionally biased region" description="Low complexity" evidence="1">
    <location>
        <begin position="47"/>
        <end position="59"/>
    </location>
</feature>
<evidence type="ECO:0000313" key="3">
    <source>
        <dbReference type="Proteomes" id="UP000059680"/>
    </source>
</evidence>
<dbReference type="PaxDb" id="39947-A0A0N7KK13"/>
<protein>
    <submittedName>
        <fullName evidence="2">Os05g0112150 protein</fullName>
    </submittedName>
</protein>
<proteinExistence type="predicted"/>
<name>A0A0N7KK13_ORYSJ</name>
<dbReference type="AlphaFoldDB" id="A0A0N7KK13"/>
<dbReference type="InParanoid" id="A0A0N7KK13"/>
<feature type="compositionally biased region" description="Basic and acidic residues" evidence="1">
    <location>
        <begin position="1"/>
        <end position="11"/>
    </location>
</feature>
<organism evidence="2 3">
    <name type="scientific">Oryza sativa subsp. japonica</name>
    <name type="common">Rice</name>
    <dbReference type="NCBI Taxonomy" id="39947"/>
    <lineage>
        <taxon>Eukaryota</taxon>
        <taxon>Viridiplantae</taxon>
        <taxon>Streptophyta</taxon>
        <taxon>Embryophyta</taxon>
        <taxon>Tracheophyta</taxon>
        <taxon>Spermatophyta</taxon>
        <taxon>Magnoliopsida</taxon>
        <taxon>Liliopsida</taxon>
        <taxon>Poales</taxon>
        <taxon>Poaceae</taxon>
        <taxon>BOP clade</taxon>
        <taxon>Oryzoideae</taxon>
        <taxon>Oryzeae</taxon>
        <taxon>Oryzinae</taxon>
        <taxon>Oryza</taxon>
        <taxon>Oryza sativa</taxon>
    </lineage>
</organism>
<reference evidence="2 3" key="3">
    <citation type="journal article" date="2013" name="Rice">
        <title>Improvement of the Oryza sativa Nipponbare reference genome using next generation sequence and optical map data.</title>
        <authorList>
            <person name="Kawahara Y."/>
            <person name="de la Bastide M."/>
            <person name="Hamilton J.P."/>
            <person name="Kanamori H."/>
            <person name="McCombie W.R."/>
            <person name="Ouyang S."/>
            <person name="Schwartz D.C."/>
            <person name="Tanaka T."/>
            <person name="Wu J."/>
            <person name="Zhou S."/>
            <person name="Childs K.L."/>
            <person name="Davidson R.M."/>
            <person name="Lin H."/>
            <person name="Quesada-Ocampo L."/>
            <person name="Vaillancourt B."/>
            <person name="Sakai H."/>
            <person name="Lee S.S."/>
            <person name="Kim J."/>
            <person name="Numa H."/>
            <person name="Itoh T."/>
            <person name="Buell C.R."/>
            <person name="Matsumoto T."/>
        </authorList>
    </citation>
    <scope>NUCLEOTIDE SEQUENCE [LARGE SCALE GENOMIC DNA]</scope>
    <source>
        <strain evidence="3">cv. Nipponbare</strain>
    </source>
</reference>
<dbReference type="EMBL" id="AP014961">
    <property type="protein sequence ID" value="BAS91937.1"/>
    <property type="molecule type" value="Genomic_DNA"/>
</dbReference>
<reference evidence="3" key="1">
    <citation type="journal article" date="2005" name="Nature">
        <title>The map-based sequence of the rice genome.</title>
        <authorList>
            <consortium name="International rice genome sequencing project (IRGSP)"/>
            <person name="Matsumoto T."/>
            <person name="Wu J."/>
            <person name="Kanamori H."/>
            <person name="Katayose Y."/>
            <person name="Fujisawa M."/>
            <person name="Namiki N."/>
            <person name="Mizuno H."/>
            <person name="Yamamoto K."/>
            <person name="Antonio B.A."/>
            <person name="Baba T."/>
            <person name="Sakata K."/>
            <person name="Nagamura Y."/>
            <person name="Aoki H."/>
            <person name="Arikawa K."/>
            <person name="Arita K."/>
            <person name="Bito T."/>
            <person name="Chiden Y."/>
            <person name="Fujitsuka N."/>
            <person name="Fukunaka R."/>
            <person name="Hamada M."/>
            <person name="Harada C."/>
            <person name="Hayashi A."/>
            <person name="Hijishita S."/>
            <person name="Honda M."/>
            <person name="Hosokawa S."/>
            <person name="Ichikawa Y."/>
            <person name="Idonuma A."/>
            <person name="Iijima M."/>
            <person name="Ikeda M."/>
            <person name="Ikeno M."/>
            <person name="Ito K."/>
            <person name="Ito S."/>
            <person name="Ito T."/>
            <person name="Ito Y."/>
            <person name="Ito Y."/>
            <person name="Iwabuchi A."/>
            <person name="Kamiya K."/>
            <person name="Karasawa W."/>
            <person name="Kurita K."/>
            <person name="Katagiri S."/>
            <person name="Kikuta A."/>
            <person name="Kobayashi H."/>
            <person name="Kobayashi N."/>
            <person name="Machita K."/>
            <person name="Maehara T."/>
            <person name="Masukawa M."/>
            <person name="Mizubayashi T."/>
            <person name="Mukai Y."/>
            <person name="Nagasaki H."/>
            <person name="Nagata Y."/>
            <person name="Naito S."/>
            <person name="Nakashima M."/>
            <person name="Nakama Y."/>
            <person name="Nakamichi Y."/>
            <person name="Nakamura M."/>
            <person name="Meguro A."/>
            <person name="Negishi M."/>
            <person name="Ohta I."/>
            <person name="Ohta T."/>
            <person name="Okamoto M."/>
            <person name="Ono N."/>
            <person name="Saji S."/>
            <person name="Sakaguchi M."/>
            <person name="Sakai K."/>
            <person name="Shibata M."/>
            <person name="Shimokawa T."/>
            <person name="Song J."/>
            <person name="Takazaki Y."/>
            <person name="Terasawa K."/>
            <person name="Tsugane M."/>
            <person name="Tsuji K."/>
            <person name="Ueda S."/>
            <person name="Waki K."/>
            <person name="Yamagata H."/>
            <person name="Yamamoto M."/>
            <person name="Yamamoto S."/>
            <person name="Yamane H."/>
            <person name="Yoshiki S."/>
            <person name="Yoshihara R."/>
            <person name="Yukawa K."/>
            <person name="Zhong H."/>
            <person name="Yano M."/>
            <person name="Yuan Q."/>
            <person name="Ouyang S."/>
            <person name="Liu J."/>
            <person name="Jones K.M."/>
            <person name="Gansberger K."/>
            <person name="Moffat K."/>
            <person name="Hill J."/>
            <person name="Bera J."/>
            <person name="Fadrosh D."/>
            <person name="Jin S."/>
            <person name="Johri S."/>
            <person name="Kim M."/>
            <person name="Overton L."/>
            <person name="Reardon M."/>
            <person name="Tsitrin T."/>
            <person name="Vuong H."/>
            <person name="Weaver B."/>
            <person name="Ciecko A."/>
            <person name="Tallon L."/>
            <person name="Jackson J."/>
            <person name="Pai G."/>
            <person name="Aken S.V."/>
            <person name="Utterback T."/>
            <person name="Reidmuller S."/>
            <person name="Feldblyum T."/>
            <person name="Hsiao J."/>
            <person name="Zismann V."/>
            <person name="Iobst S."/>
            <person name="de Vazeille A.R."/>
            <person name="Buell C.R."/>
            <person name="Ying K."/>
            <person name="Li Y."/>
            <person name="Lu T."/>
            <person name="Huang Y."/>
            <person name="Zhao Q."/>
            <person name="Feng Q."/>
            <person name="Zhang L."/>
            <person name="Zhu J."/>
            <person name="Weng Q."/>
            <person name="Mu J."/>
            <person name="Lu Y."/>
            <person name="Fan D."/>
            <person name="Liu Y."/>
            <person name="Guan J."/>
            <person name="Zhang Y."/>
            <person name="Yu S."/>
            <person name="Liu X."/>
            <person name="Zhang Y."/>
            <person name="Hong G."/>
            <person name="Han B."/>
            <person name="Choisne N."/>
            <person name="Demange N."/>
            <person name="Orjeda G."/>
            <person name="Samain S."/>
            <person name="Cattolico L."/>
            <person name="Pelletier E."/>
            <person name="Couloux A."/>
            <person name="Segurens B."/>
            <person name="Wincker P."/>
            <person name="D'Hont A."/>
            <person name="Scarpelli C."/>
            <person name="Weissenbach J."/>
            <person name="Salanoubat M."/>
            <person name="Quetier F."/>
            <person name="Yu Y."/>
            <person name="Kim H.R."/>
            <person name="Rambo T."/>
            <person name="Currie J."/>
            <person name="Collura K."/>
            <person name="Luo M."/>
            <person name="Yang T."/>
            <person name="Ammiraju J.S.S."/>
            <person name="Engler F."/>
            <person name="Soderlund C."/>
            <person name="Wing R.A."/>
            <person name="Palmer L.E."/>
            <person name="de la Bastide M."/>
            <person name="Spiegel L."/>
            <person name="Nascimento L."/>
            <person name="Zutavern T."/>
            <person name="O'Shaughnessy A."/>
            <person name="Dike S."/>
            <person name="Dedhia N."/>
            <person name="Preston R."/>
            <person name="Balija V."/>
            <person name="McCombie W.R."/>
            <person name="Chow T."/>
            <person name="Chen H."/>
            <person name="Chung M."/>
            <person name="Chen C."/>
            <person name="Shaw J."/>
            <person name="Wu H."/>
            <person name="Hsiao K."/>
            <person name="Chao Y."/>
            <person name="Chu M."/>
            <person name="Cheng C."/>
            <person name="Hour A."/>
            <person name="Lee P."/>
            <person name="Lin S."/>
            <person name="Lin Y."/>
            <person name="Liou J."/>
            <person name="Liu S."/>
            <person name="Hsing Y."/>
            <person name="Raghuvanshi S."/>
            <person name="Mohanty A."/>
            <person name="Bharti A.K."/>
            <person name="Gaur A."/>
            <person name="Gupta V."/>
            <person name="Kumar D."/>
            <person name="Ravi V."/>
            <person name="Vij S."/>
            <person name="Kapur A."/>
            <person name="Khurana P."/>
            <person name="Khurana P."/>
            <person name="Khurana J.P."/>
            <person name="Tyagi A.K."/>
            <person name="Gaikwad K."/>
            <person name="Singh A."/>
            <person name="Dalal V."/>
            <person name="Srivastava S."/>
            <person name="Dixit A."/>
            <person name="Pal A.K."/>
            <person name="Ghazi I.A."/>
            <person name="Yadav M."/>
            <person name="Pandit A."/>
            <person name="Bhargava A."/>
            <person name="Sureshbabu K."/>
            <person name="Batra K."/>
            <person name="Sharma T.R."/>
            <person name="Mohapatra T."/>
            <person name="Singh N.K."/>
            <person name="Messing J."/>
            <person name="Nelson A.B."/>
            <person name="Fuks G."/>
            <person name="Kavchok S."/>
            <person name="Keizer G."/>
            <person name="Linton E."/>
            <person name="Llaca V."/>
            <person name="Song R."/>
            <person name="Tanyolac B."/>
            <person name="Young S."/>
            <person name="Ho-Il K."/>
            <person name="Hahn J.H."/>
            <person name="Sangsakoo G."/>
            <person name="Vanavichit A."/>
            <person name="de Mattos Luiz.A.T."/>
            <person name="Zimmer P.D."/>
            <person name="Malone G."/>
            <person name="Dellagostin O."/>
            <person name="de Oliveira A.C."/>
            <person name="Bevan M."/>
            <person name="Bancroft I."/>
            <person name="Minx P."/>
            <person name="Cordum H."/>
            <person name="Wilson R."/>
            <person name="Cheng Z."/>
            <person name="Jin W."/>
            <person name="Jiang J."/>
            <person name="Leong S.A."/>
            <person name="Iwama H."/>
            <person name="Gojobori T."/>
            <person name="Itoh T."/>
            <person name="Niimura Y."/>
            <person name="Fujii Y."/>
            <person name="Habara T."/>
            <person name="Sakai H."/>
            <person name="Sato Y."/>
            <person name="Wilson G."/>
            <person name="Kumar K."/>
            <person name="McCouch S."/>
            <person name="Juretic N."/>
            <person name="Hoen D."/>
            <person name="Wright S."/>
            <person name="Bruskiewich R."/>
            <person name="Bureau T."/>
            <person name="Miyao A."/>
            <person name="Hirochika H."/>
            <person name="Nishikawa T."/>
            <person name="Kadowaki K."/>
            <person name="Sugiura M."/>
            <person name="Burr B."/>
            <person name="Sasaki T."/>
        </authorList>
    </citation>
    <scope>NUCLEOTIDE SEQUENCE [LARGE SCALE GENOMIC DNA]</scope>
    <source>
        <strain evidence="3">cv. Nipponbare</strain>
    </source>
</reference>
<accession>A0A0N7KK13</accession>
<evidence type="ECO:0000256" key="1">
    <source>
        <dbReference type="SAM" id="MobiDB-lite"/>
    </source>
</evidence>
<sequence length="85" mass="8977">MQLGQKEEESQTGRSVASTEVLGVGDPPPQVREKRTRAKVMQRRALRGAPAAPRQPAARGGEGVEGPDEAMDARVRLCLVAVGGT</sequence>
<dbReference type="Proteomes" id="UP000059680">
    <property type="component" value="Chromosome 5"/>
</dbReference>
<gene>
    <name evidence="2" type="ordered locus">Os05g0112150</name>
    <name evidence="2" type="ORF">OSNPB_050112150</name>
</gene>
<dbReference type="SMR" id="A0A0N7KK13"/>
<keyword evidence="3" id="KW-1185">Reference proteome</keyword>